<proteinExistence type="predicted"/>
<comment type="caution">
    <text evidence="3">The sequence shown here is derived from an EMBL/GenBank/DDBJ whole genome shotgun (WGS) entry which is preliminary data.</text>
</comment>
<sequence>MSSSSEPDVKMAHVNLMTDTIVANIPEDGLRAVLRSMLAVDPAITKAFEDRARIYLTKQAKSPGQEIFMNDGEKIRLTSGFHEQQGRIRAMLGCGLCFESIPLLEHIVEQASDPAILSSQNGILGRALASIDGDIIQALTAVQKLLLVASGSRRLNETEIVPISRLHQALVHGQKRLSPNDDYPFARSLLALQLSQLLPGTSEQDALASDSVRITISPLSEAIETFTVNGRALPRLFSGLWQLSSPSWGIATLSQINAQFHEYSSLGFTAYDMADHYGDAEILFGRFRSTCTNPNALFGATKYCVFTPIEVTAEVISANIIERCHRMQASHIDLLQFHWQDYSDPNYILALQYLQSDSRIHALGLCNFDTKHMLNAINSGIRIHTNQVQFSLIDSRPLHSMVPACKAHDVKLLTYGSLLGGFLSSKWLDKPEPLDNFSQSITPSQRKYYEMIVNWGGWELFQELLHVLQDVGTKHDRSVSCVAMRWVLDVADEVVGAVIVGTRWGVSGHAEENLKVYGWRLEGEDMNKIESVLSRSRRAKMVELLGDCGGEYR</sequence>
<accession>A0A2G5HST2</accession>
<dbReference type="InterPro" id="IPR036812">
    <property type="entry name" value="NAD(P)_OxRdtase_dom_sf"/>
</dbReference>
<organism evidence="3 4">
    <name type="scientific">Cercospora beticola</name>
    <name type="common">Sugarbeet leaf spot fungus</name>
    <dbReference type="NCBI Taxonomy" id="122368"/>
    <lineage>
        <taxon>Eukaryota</taxon>
        <taxon>Fungi</taxon>
        <taxon>Dikarya</taxon>
        <taxon>Ascomycota</taxon>
        <taxon>Pezizomycotina</taxon>
        <taxon>Dothideomycetes</taxon>
        <taxon>Dothideomycetidae</taxon>
        <taxon>Mycosphaerellales</taxon>
        <taxon>Mycosphaerellaceae</taxon>
        <taxon>Cercospora</taxon>
    </lineage>
</organism>
<dbReference type="CDD" id="cd19101">
    <property type="entry name" value="AKR_unchar"/>
    <property type="match status" value="1"/>
</dbReference>
<dbReference type="OrthoDB" id="686384at2759"/>
<dbReference type="PANTHER" id="PTHR43147">
    <property type="entry name" value="PROTEIN TAS"/>
    <property type="match status" value="1"/>
</dbReference>
<reference evidence="3 4" key="1">
    <citation type="submission" date="2015-10" db="EMBL/GenBank/DDBJ databases">
        <title>The cercosporin biosynthetic gene cluster was horizontally transferred to several fungal lineages and shown to be expanded in Cercospora beticola based on microsynteny with recipient genomes.</title>
        <authorList>
            <person name="De Jonge R."/>
            <person name="Ebert M.K."/>
            <person name="Suttle J.C."/>
            <person name="Jurick Ii W.M."/>
            <person name="Secor G.A."/>
            <person name="Thomma B.P."/>
            <person name="Van De Peer Y."/>
            <person name="Bolton M.D."/>
        </authorList>
    </citation>
    <scope>NUCLEOTIDE SEQUENCE [LARGE SCALE GENOMIC DNA]</scope>
    <source>
        <strain evidence="3 4">09-40</strain>
    </source>
</reference>
<dbReference type="Proteomes" id="UP000230605">
    <property type="component" value="Chromosome 8"/>
</dbReference>
<dbReference type="PANTHER" id="PTHR43147:SF2">
    <property type="entry name" value="NADP-DEPENDENT OXIDOREDUCTASE DOMAIN-CONTAINING PROTEIN"/>
    <property type="match status" value="1"/>
</dbReference>
<evidence type="ECO:0000313" key="4">
    <source>
        <dbReference type="Proteomes" id="UP000230605"/>
    </source>
</evidence>
<protein>
    <submittedName>
        <fullName evidence="3">General stress protein 69</fullName>
    </submittedName>
</protein>
<dbReference type="Gene3D" id="3.20.20.100">
    <property type="entry name" value="NADP-dependent oxidoreductase domain"/>
    <property type="match status" value="1"/>
</dbReference>
<feature type="domain" description="NADP-dependent oxidoreductase" evidence="2">
    <location>
        <begin position="236"/>
        <end position="532"/>
    </location>
</feature>
<dbReference type="AlphaFoldDB" id="A0A2G5HST2"/>
<keyword evidence="1" id="KW-0560">Oxidoreductase</keyword>
<evidence type="ECO:0000313" key="3">
    <source>
        <dbReference type="EMBL" id="PIA95597.1"/>
    </source>
</evidence>
<gene>
    <name evidence="3" type="ORF">CB0940_10843</name>
</gene>
<evidence type="ECO:0000259" key="2">
    <source>
        <dbReference type="Pfam" id="PF00248"/>
    </source>
</evidence>
<dbReference type="GO" id="GO:0016491">
    <property type="term" value="F:oxidoreductase activity"/>
    <property type="evidence" value="ECO:0007669"/>
    <property type="project" value="UniProtKB-KW"/>
</dbReference>
<name>A0A2G5HST2_CERBT</name>
<evidence type="ECO:0000256" key="1">
    <source>
        <dbReference type="ARBA" id="ARBA00023002"/>
    </source>
</evidence>
<dbReference type="Pfam" id="PF00248">
    <property type="entry name" value="Aldo_ket_red"/>
    <property type="match status" value="1"/>
</dbReference>
<dbReference type="EMBL" id="LKMD01000103">
    <property type="protein sequence ID" value="PIA95597.1"/>
    <property type="molecule type" value="Genomic_DNA"/>
</dbReference>
<dbReference type="SUPFAM" id="SSF51430">
    <property type="entry name" value="NAD(P)-linked oxidoreductase"/>
    <property type="match status" value="1"/>
</dbReference>
<dbReference type="InterPro" id="IPR023210">
    <property type="entry name" value="NADP_OxRdtase_dom"/>
</dbReference>